<dbReference type="EMBL" id="MHMN01000043">
    <property type="protein sequence ID" value="OGZ27655.1"/>
    <property type="molecule type" value="Genomic_DNA"/>
</dbReference>
<dbReference type="Gene3D" id="3.10.28.10">
    <property type="entry name" value="Homing endonucleases"/>
    <property type="match status" value="2"/>
</dbReference>
<dbReference type="Pfam" id="PF03161">
    <property type="entry name" value="LAGLIDADG_2"/>
    <property type="match status" value="1"/>
</dbReference>
<evidence type="ECO:0000259" key="1">
    <source>
        <dbReference type="Pfam" id="PF03161"/>
    </source>
</evidence>
<dbReference type="GO" id="GO:0004519">
    <property type="term" value="F:endonuclease activity"/>
    <property type="evidence" value="ECO:0007669"/>
    <property type="project" value="InterPro"/>
</dbReference>
<dbReference type="InterPro" id="IPR027434">
    <property type="entry name" value="Homing_endonucl"/>
</dbReference>
<feature type="domain" description="Homing endonuclease LAGLIDADG" evidence="1">
    <location>
        <begin position="27"/>
        <end position="200"/>
    </location>
</feature>
<evidence type="ECO:0000313" key="3">
    <source>
        <dbReference type="Proteomes" id="UP000176326"/>
    </source>
</evidence>
<sequence length="220" mass="26225">MVNTVGSYKVNFWTSIKNSLFLTQEQREIVIGSLLGDGTMRIGKSAKNANLKIEHGLKQKEYVFWKYNFLKNWVYTEPKLSYRFNDCHEKYQKSWWFRTIRHPILTEICKEFYKGRESLDRKKIIPKNIKRDLSPLALSVWIMDDGSHSRGRIDISTYCFSLEEIIFLQGCFKEIYDIKINFFKDRDKGYRMYCNLFDTKKLISVIKPYIIPSMSYKIGL</sequence>
<protein>
    <recommendedName>
        <fullName evidence="1">Homing endonuclease LAGLIDADG domain-containing protein</fullName>
    </recommendedName>
</protein>
<name>A0A1G2EPD4_9BACT</name>
<dbReference type="AlphaFoldDB" id="A0A1G2EPD4"/>
<dbReference type="InterPro" id="IPR004860">
    <property type="entry name" value="LAGLIDADG_dom"/>
</dbReference>
<gene>
    <name evidence="2" type="ORF">A2427_02810</name>
</gene>
<accession>A0A1G2EPD4</accession>
<reference evidence="2 3" key="1">
    <citation type="journal article" date="2016" name="Nat. Commun.">
        <title>Thousands of microbial genomes shed light on interconnected biogeochemical processes in an aquifer system.</title>
        <authorList>
            <person name="Anantharaman K."/>
            <person name="Brown C.T."/>
            <person name="Hug L.A."/>
            <person name="Sharon I."/>
            <person name="Castelle C.J."/>
            <person name="Probst A.J."/>
            <person name="Thomas B.C."/>
            <person name="Singh A."/>
            <person name="Wilkins M.J."/>
            <person name="Karaoz U."/>
            <person name="Brodie E.L."/>
            <person name="Williams K.H."/>
            <person name="Hubbard S.S."/>
            <person name="Banfield J.F."/>
        </authorList>
    </citation>
    <scope>NUCLEOTIDE SEQUENCE [LARGE SCALE GENOMIC DNA]</scope>
</reference>
<evidence type="ECO:0000313" key="2">
    <source>
        <dbReference type="EMBL" id="OGZ27655.1"/>
    </source>
</evidence>
<dbReference type="Proteomes" id="UP000176326">
    <property type="component" value="Unassembled WGS sequence"/>
</dbReference>
<proteinExistence type="predicted"/>
<comment type="caution">
    <text evidence="2">The sequence shown here is derived from an EMBL/GenBank/DDBJ whole genome shotgun (WGS) entry which is preliminary data.</text>
</comment>
<dbReference type="SUPFAM" id="SSF55608">
    <property type="entry name" value="Homing endonucleases"/>
    <property type="match status" value="1"/>
</dbReference>
<organism evidence="2 3">
    <name type="scientific">Candidatus Nealsonbacteria bacterium RIFOXYC1_FULL_40_7</name>
    <dbReference type="NCBI Taxonomy" id="1801678"/>
    <lineage>
        <taxon>Bacteria</taxon>
        <taxon>Candidatus Nealsoniibacteriota</taxon>
    </lineage>
</organism>